<dbReference type="Gene3D" id="3.40.50.1110">
    <property type="entry name" value="SGNH hydrolase"/>
    <property type="match status" value="1"/>
</dbReference>
<name>A0ABY8RR45_9HYPH</name>
<proteinExistence type="predicted"/>
<evidence type="ECO:0000313" key="2">
    <source>
        <dbReference type="Proteomes" id="UP001225611"/>
    </source>
</evidence>
<dbReference type="SUPFAM" id="SSF52266">
    <property type="entry name" value="SGNH hydrolase"/>
    <property type="match status" value="1"/>
</dbReference>
<sequence>MTKITYEQLRAMVMDVTVSEKTIATYLTSETGGTAFHPIIRPDPLKVEISEGAQFEIASALDWANGFCRGRRERIFKSRVDTARKPILVSEGDSWFQFPFLLEDVIDQLAPDYVISSLDAAGDTARNMVYGSKEYMPELLRLKGKNVKAFLFSAAGNDVIGSDEYGRSVLLQLLNDYSQGKPASWHIDWSKLRKVLQTLEEAYREVVSTIRRDRDFAKLPIIIHGYDYAIPGGFPGDKRNPTWAKKDQWLGAPMKGKKIVDHALQCEIIEILINELYEMLKRVAGDSSSSYVFLADIRKKVPPNEWADEIHPTDRGFAEVAKVFRQTLKKAGVR</sequence>
<accession>A0ABY8RR45</accession>
<evidence type="ECO:0000313" key="1">
    <source>
        <dbReference type="EMBL" id="WHO09529.1"/>
    </source>
</evidence>
<dbReference type="RefSeq" id="WP_269699717.1">
    <property type="nucleotide sequence ID" value="NZ_CP080387.1"/>
</dbReference>
<keyword evidence="2" id="KW-1185">Reference proteome</keyword>
<reference evidence="1 2" key="1">
    <citation type="journal article" date="2023" name="Syst. Appl. Microbiol.">
        <title>Agrobacterium cucumeris sp. nov. isolated from crazy roots on cucumber (Cucumis sativus).</title>
        <authorList>
            <person name="Warabieda M."/>
            <person name="Kuzmanovic N."/>
            <person name="Trzcinski P."/>
            <person name="Pulawska J."/>
        </authorList>
    </citation>
    <scope>NUCLEOTIDE SEQUENCE [LARGE SCALE GENOMIC DNA]</scope>
    <source>
        <strain evidence="1 2">O132</strain>
    </source>
</reference>
<protein>
    <recommendedName>
        <fullName evidence="3">SGNH hydrolase-type esterase domain-containing protein</fullName>
    </recommendedName>
</protein>
<dbReference type="EMBL" id="CP080387">
    <property type="protein sequence ID" value="WHO09529.1"/>
    <property type="molecule type" value="Genomic_DNA"/>
</dbReference>
<gene>
    <name evidence="1" type="ORF">KZ699_07075</name>
</gene>
<dbReference type="Proteomes" id="UP001225611">
    <property type="component" value="Chromosome 1"/>
</dbReference>
<dbReference type="InterPro" id="IPR036514">
    <property type="entry name" value="SGNH_hydro_sf"/>
</dbReference>
<organism evidence="1 2">
    <name type="scientific">Agrobacterium cucumeris</name>
    <dbReference type="NCBI Taxonomy" id="2862866"/>
    <lineage>
        <taxon>Bacteria</taxon>
        <taxon>Pseudomonadati</taxon>
        <taxon>Pseudomonadota</taxon>
        <taxon>Alphaproteobacteria</taxon>
        <taxon>Hyphomicrobiales</taxon>
        <taxon>Rhizobiaceae</taxon>
        <taxon>Rhizobium/Agrobacterium group</taxon>
        <taxon>Agrobacterium</taxon>
    </lineage>
</organism>
<evidence type="ECO:0008006" key="3">
    <source>
        <dbReference type="Google" id="ProtNLM"/>
    </source>
</evidence>